<evidence type="ECO:0000256" key="2">
    <source>
        <dbReference type="ARBA" id="ARBA00022679"/>
    </source>
</evidence>
<comment type="catalytic activity">
    <reaction evidence="5">
        <text>L-serine + acetyl-CoA = O-acetyl-L-serine + CoA</text>
        <dbReference type="Rhea" id="RHEA:24560"/>
        <dbReference type="ChEBI" id="CHEBI:33384"/>
        <dbReference type="ChEBI" id="CHEBI:57287"/>
        <dbReference type="ChEBI" id="CHEBI:57288"/>
        <dbReference type="ChEBI" id="CHEBI:58340"/>
        <dbReference type="EC" id="2.3.1.30"/>
    </reaction>
</comment>
<proteinExistence type="inferred from homology"/>
<dbReference type="PROSITE" id="PS00101">
    <property type="entry name" value="HEXAPEP_TRANSFERASES"/>
    <property type="match status" value="1"/>
</dbReference>
<dbReference type="AlphaFoldDB" id="A0A6M5YXG2"/>
<evidence type="ECO:0000256" key="3">
    <source>
        <dbReference type="ARBA" id="ARBA00022737"/>
    </source>
</evidence>
<dbReference type="EMBL" id="CP053452">
    <property type="protein sequence ID" value="QJW98066.1"/>
    <property type="molecule type" value="Genomic_DNA"/>
</dbReference>
<organism evidence="6 7">
    <name type="scientific">Frigoriglobus tundricola</name>
    <dbReference type="NCBI Taxonomy" id="2774151"/>
    <lineage>
        <taxon>Bacteria</taxon>
        <taxon>Pseudomonadati</taxon>
        <taxon>Planctomycetota</taxon>
        <taxon>Planctomycetia</taxon>
        <taxon>Gemmatales</taxon>
        <taxon>Gemmataceae</taxon>
        <taxon>Frigoriglobus</taxon>
    </lineage>
</organism>
<evidence type="ECO:0000256" key="4">
    <source>
        <dbReference type="ARBA" id="ARBA00023315"/>
    </source>
</evidence>
<reference evidence="7" key="1">
    <citation type="submission" date="2020-05" db="EMBL/GenBank/DDBJ databases">
        <title>Frigoriglobus tundricola gen. nov., sp. nov., a psychrotolerant cellulolytic planctomycete of the family Gemmataceae with two divergent copies of 16S rRNA gene.</title>
        <authorList>
            <person name="Kulichevskaya I.S."/>
            <person name="Ivanova A.A."/>
            <person name="Naumoff D.G."/>
            <person name="Beletsky A.V."/>
            <person name="Rijpstra W.I.C."/>
            <person name="Sinninghe Damste J.S."/>
            <person name="Mardanov A.V."/>
            <person name="Ravin N.V."/>
            <person name="Dedysh S.N."/>
        </authorList>
    </citation>
    <scope>NUCLEOTIDE SEQUENCE [LARGE SCALE GENOMIC DNA]</scope>
    <source>
        <strain evidence="7">PL17</strain>
    </source>
</reference>
<comment type="similarity">
    <text evidence="1 5">Belongs to the transferase hexapeptide repeat family.</text>
</comment>
<gene>
    <name evidence="6" type="ORF">FTUN_5646</name>
</gene>
<dbReference type="SUPFAM" id="SSF51161">
    <property type="entry name" value="Trimeric LpxA-like enzymes"/>
    <property type="match status" value="1"/>
</dbReference>
<dbReference type="CDD" id="cd03354">
    <property type="entry name" value="LbH_SAT"/>
    <property type="match status" value="1"/>
</dbReference>
<name>A0A6M5YXG2_9BACT</name>
<dbReference type="KEGG" id="ftj:FTUN_5646"/>
<keyword evidence="2 5" id="KW-0808">Transferase</keyword>
<dbReference type="InterPro" id="IPR018357">
    <property type="entry name" value="Hexapep_transf_CS"/>
</dbReference>
<dbReference type="PIRSF" id="PIRSF000441">
    <property type="entry name" value="CysE"/>
    <property type="match status" value="1"/>
</dbReference>
<dbReference type="InterPro" id="IPR005881">
    <property type="entry name" value="Ser_O-AcTrfase"/>
</dbReference>
<dbReference type="Proteomes" id="UP000503447">
    <property type="component" value="Chromosome"/>
</dbReference>
<dbReference type="GO" id="GO:0009001">
    <property type="term" value="F:serine O-acetyltransferase activity"/>
    <property type="evidence" value="ECO:0007669"/>
    <property type="project" value="UniProtKB-EC"/>
</dbReference>
<evidence type="ECO:0000313" key="6">
    <source>
        <dbReference type="EMBL" id="QJW98066.1"/>
    </source>
</evidence>
<dbReference type="PANTHER" id="PTHR42811">
    <property type="entry name" value="SERINE ACETYLTRANSFERASE"/>
    <property type="match status" value="1"/>
</dbReference>
<sequence>MFSAIRQDVHRCGRSAPARLREVLFNPSMWAVFGYRLRRWVAVTLPRPLRWALAPVVMPLQLGLDVLTMVQLPTAARIGPGLYLPHLGAIVVGSGCVVGRNCTIAHNVTIGHAGGRSRSGAGNPVIGDRVYIGPGAILIGPITVGDDALIGAGAVVVKSVPPGGVAVGNPARLIGRSGSFDLIEYPGMETDPARTAAHAAAAEPLSEGSR</sequence>
<dbReference type="Pfam" id="PF00132">
    <property type="entry name" value="Hexapep"/>
    <property type="match status" value="1"/>
</dbReference>
<dbReference type="EC" id="2.3.1.30" evidence="5"/>
<dbReference type="InterPro" id="IPR045304">
    <property type="entry name" value="LbH_SAT"/>
</dbReference>
<dbReference type="GO" id="GO:0006535">
    <property type="term" value="P:cysteine biosynthetic process from serine"/>
    <property type="evidence" value="ECO:0007669"/>
    <property type="project" value="InterPro"/>
</dbReference>
<evidence type="ECO:0000256" key="1">
    <source>
        <dbReference type="ARBA" id="ARBA00007274"/>
    </source>
</evidence>
<accession>A0A6M5YXG2</accession>
<evidence type="ECO:0000256" key="5">
    <source>
        <dbReference type="PIRNR" id="PIRNR000441"/>
    </source>
</evidence>
<dbReference type="GO" id="GO:0005737">
    <property type="term" value="C:cytoplasm"/>
    <property type="evidence" value="ECO:0007669"/>
    <property type="project" value="InterPro"/>
</dbReference>
<dbReference type="InterPro" id="IPR011004">
    <property type="entry name" value="Trimer_LpxA-like_sf"/>
</dbReference>
<dbReference type="Gene3D" id="2.160.10.10">
    <property type="entry name" value="Hexapeptide repeat proteins"/>
    <property type="match status" value="1"/>
</dbReference>
<keyword evidence="3" id="KW-0677">Repeat</keyword>
<dbReference type="InterPro" id="IPR001451">
    <property type="entry name" value="Hexapep"/>
</dbReference>
<evidence type="ECO:0000313" key="7">
    <source>
        <dbReference type="Proteomes" id="UP000503447"/>
    </source>
</evidence>
<keyword evidence="7" id="KW-1185">Reference proteome</keyword>
<keyword evidence="4 5" id="KW-0012">Acyltransferase</keyword>
<dbReference type="RefSeq" id="WP_171473319.1">
    <property type="nucleotide sequence ID" value="NZ_CP053452.2"/>
</dbReference>
<protein>
    <recommendedName>
        <fullName evidence="5">Serine acetyltransferase</fullName>
        <ecNumber evidence="5">2.3.1.30</ecNumber>
    </recommendedName>
</protein>